<dbReference type="PANTHER" id="PTHR33164:SF89">
    <property type="entry name" value="MARR FAMILY REGULATORY PROTEIN"/>
    <property type="match status" value="1"/>
</dbReference>
<keyword evidence="4" id="KW-1185">Reference proteome</keyword>
<dbReference type="Pfam" id="PF12802">
    <property type="entry name" value="MarR_2"/>
    <property type="match status" value="1"/>
</dbReference>
<evidence type="ECO:0000259" key="2">
    <source>
        <dbReference type="PROSITE" id="PS50995"/>
    </source>
</evidence>
<dbReference type="Proteomes" id="UP001165541">
    <property type="component" value="Unassembled WGS sequence"/>
</dbReference>
<dbReference type="Gene3D" id="1.10.10.10">
    <property type="entry name" value="Winged helix-like DNA-binding domain superfamily/Winged helix DNA-binding domain"/>
    <property type="match status" value="1"/>
</dbReference>
<reference evidence="3" key="1">
    <citation type="submission" date="2022-05" db="EMBL/GenBank/DDBJ databases">
        <title>Schlegelella sp. nov., isolated from mangrove soil.</title>
        <authorList>
            <person name="Liu Y."/>
            <person name="Ge X."/>
            <person name="Liu W."/>
        </authorList>
    </citation>
    <scope>NUCLEOTIDE SEQUENCE</scope>
    <source>
        <strain evidence="3">S2-27</strain>
    </source>
</reference>
<dbReference type="PROSITE" id="PS50995">
    <property type="entry name" value="HTH_MARR_2"/>
    <property type="match status" value="1"/>
</dbReference>
<dbReference type="InterPro" id="IPR011991">
    <property type="entry name" value="ArsR-like_HTH"/>
</dbReference>
<dbReference type="SMART" id="SM00347">
    <property type="entry name" value="HTH_MARR"/>
    <property type="match status" value="1"/>
</dbReference>
<dbReference type="InterPro" id="IPR000835">
    <property type="entry name" value="HTH_MarR-typ"/>
</dbReference>
<dbReference type="InterPro" id="IPR039422">
    <property type="entry name" value="MarR/SlyA-like"/>
</dbReference>
<gene>
    <name evidence="3" type="ORF">M8A51_21485</name>
</gene>
<organism evidence="3 4">
    <name type="scientific">Caldimonas mangrovi</name>
    <dbReference type="NCBI Taxonomy" id="2944811"/>
    <lineage>
        <taxon>Bacteria</taxon>
        <taxon>Pseudomonadati</taxon>
        <taxon>Pseudomonadota</taxon>
        <taxon>Betaproteobacteria</taxon>
        <taxon>Burkholderiales</taxon>
        <taxon>Sphaerotilaceae</taxon>
        <taxon>Caldimonas</taxon>
    </lineage>
</organism>
<evidence type="ECO:0000313" key="3">
    <source>
        <dbReference type="EMBL" id="MCM5682110.1"/>
    </source>
</evidence>
<feature type="domain" description="HTH marR-type" evidence="2">
    <location>
        <begin position="36"/>
        <end position="175"/>
    </location>
</feature>
<protein>
    <submittedName>
        <fullName evidence="3">MarR family winged helix-turn-helix transcriptional regulator</fullName>
    </submittedName>
</protein>
<sequence>MPAPTALTLDVPDAASHGNRGAGSTPPDTDWPAAAGATLAPGVLQSLRSFRLIVRSIKRHFQHVQDATGLSGSQLWCLSAVHVSPGVRVTQLARALGIQQATCSNLVETLERRGLIERHRDPSDQRAVALYLSPEGTRLARCAPEPVSGILPDALSRLEPDALQELNTLLERVIALMGKTGQPARPAT</sequence>
<feature type="region of interest" description="Disordered" evidence="1">
    <location>
        <begin position="1"/>
        <end position="34"/>
    </location>
</feature>
<dbReference type="InterPro" id="IPR036388">
    <property type="entry name" value="WH-like_DNA-bd_sf"/>
</dbReference>
<accession>A0ABT0YTN1</accession>
<dbReference type="RefSeq" id="WP_251780591.1">
    <property type="nucleotide sequence ID" value="NZ_JAMKFE010000016.1"/>
</dbReference>
<dbReference type="PRINTS" id="PR00598">
    <property type="entry name" value="HTHMARR"/>
</dbReference>
<evidence type="ECO:0000313" key="4">
    <source>
        <dbReference type="Proteomes" id="UP001165541"/>
    </source>
</evidence>
<dbReference type="CDD" id="cd00090">
    <property type="entry name" value="HTH_ARSR"/>
    <property type="match status" value="1"/>
</dbReference>
<proteinExistence type="predicted"/>
<dbReference type="InterPro" id="IPR036390">
    <property type="entry name" value="WH_DNA-bd_sf"/>
</dbReference>
<dbReference type="PANTHER" id="PTHR33164">
    <property type="entry name" value="TRANSCRIPTIONAL REGULATOR, MARR FAMILY"/>
    <property type="match status" value="1"/>
</dbReference>
<comment type="caution">
    <text evidence="3">The sequence shown here is derived from an EMBL/GenBank/DDBJ whole genome shotgun (WGS) entry which is preliminary data.</text>
</comment>
<dbReference type="EMBL" id="JAMKFE010000016">
    <property type="protein sequence ID" value="MCM5682110.1"/>
    <property type="molecule type" value="Genomic_DNA"/>
</dbReference>
<evidence type="ECO:0000256" key="1">
    <source>
        <dbReference type="SAM" id="MobiDB-lite"/>
    </source>
</evidence>
<dbReference type="SUPFAM" id="SSF46785">
    <property type="entry name" value="Winged helix' DNA-binding domain"/>
    <property type="match status" value="1"/>
</dbReference>
<name>A0ABT0YTN1_9BURK</name>